<dbReference type="GO" id="GO:0046872">
    <property type="term" value="F:metal ion binding"/>
    <property type="evidence" value="ECO:0007669"/>
    <property type="project" value="UniProtKB-KW"/>
</dbReference>
<dbReference type="GO" id="GO:0140647">
    <property type="term" value="P:P450-containing electron transport chain"/>
    <property type="evidence" value="ECO:0007669"/>
    <property type="project" value="InterPro"/>
</dbReference>
<evidence type="ECO:0000259" key="7">
    <source>
        <dbReference type="PROSITE" id="PS51085"/>
    </source>
</evidence>
<comment type="similarity">
    <text evidence="1">Belongs to the adrenodoxin/putidaredoxin family.</text>
</comment>
<dbReference type="CDD" id="cd00207">
    <property type="entry name" value="fer2"/>
    <property type="match status" value="1"/>
</dbReference>
<evidence type="ECO:0000256" key="3">
    <source>
        <dbReference type="ARBA" id="ARBA00022723"/>
    </source>
</evidence>
<evidence type="ECO:0000256" key="1">
    <source>
        <dbReference type="ARBA" id="ARBA00010914"/>
    </source>
</evidence>
<organism evidence="8">
    <name type="scientific">marine metagenome</name>
    <dbReference type="NCBI Taxonomy" id="408172"/>
    <lineage>
        <taxon>unclassified sequences</taxon>
        <taxon>metagenomes</taxon>
        <taxon>ecological metagenomes</taxon>
    </lineage>
</organism>
<name>A0A382U230_9ZZZZ</name>
<dbReference type="GO" id="GO:0009055">
    <property type="term" value="F:electron transfer activity"/>
    <property type="evidence" value="ECO:0007669"/>
    <property type="project" value="TreeGrafter"/>
</dbReference>
<keyword evidence="5" id="KW-0411">Iron-sulfur</keyword>
<keyword evidence="3" id="KW-0479">Metal-binding</keyword>
<dbReference type="InterPro" id="IPR036010">
    <property type="entry name" value="2Fe-2S_ferredoxin-like_sf"/>
</dbReference>
<accession>A0A382U230</accession>
<dbReference type="PANTHER" id="PTHR23426">
    <property type="entry name" value="FERREDOXIN/ADRENODOXIN"/>
    <property type="match status" value="1"/>
</dbReference>
<dbReference type="InterPro" id="IPR001041">
    <property type="entry name" value="2Fe-2S_ferredoxin-type"/>
</dbReference>
<gene>
    <name evidence="8" type="ORF">METZ01_LOCUS381213</name>
</gene>
<dbReference type="EMBL" id="UINC01140929">
    <property type="protein sequence ID" value="SVD28359.1"/>
    <property type="molecule type" value="Genomic_DNA"/>
</dbReference>
<evidence type="ECO:0000256" key="4">
    <source>
        <dbReference type="ARBA" id="ARBA00023004"/>
    </source>
</evidence>
<protein>
    <recommendedName>
        <fullName evidence="7">2Fe-2S ferredoxin-type domain-containing protein</fullName>
    </recommendedName>
</protein>
<sequence>MPDCRKRIPRLLGQGSAVKLCGNRGMLELQFTKQKRIIKAEKGETIREAAIRNKLSVYPHIFKILNCRGRGLCHACAVKIISGESEPKNEIENQQLAKKLKKNPDLRLACQVKVSDNMTIETHV</sequence>
<dbReference type="GO" id="GO:0005739">
    <property type="term" value="C:mitochondrion"/>
    <property type="evidence" value="ECO:0007669"/>
    <property type="project" value="TreeGrafter"/>
</dbReference>
<dbReference type="AlphaFoldDB" id="A0A382U230"/>
<evidence type="ECO:0000256" key="2">
    <source>
        <dbReference type="ARBA" id="ARBA00022714"/>
    </source>
</evidence>
<dbReference type="Gene3D" id="3.10.20.30">
    <property type="match status" value="1"/>
</dbReference>
<dbReference type="PANTHER" id="PTHR23426:SF65">
    <property type="entry name" value="FERREDOXIN-2, MITOCHONDRIAL"/>
    <property type="match status" value="1"/>
</dbReference>
<feature type="domain" description="2Fe-2S ferredoxin-type" evidence="7">
    <location>
        <begin position="27"/>
        <end position="124"/>
    </location>
</feature>
<evidence type="ECO:0000256" key="5">
    <source>
        <dbReference type="ARBA" id="ARBA00023014"/>
    </source>
</evidence>
<dbReference type="Pfam" id="PF00111">
    <property type="entry name" value="Fer2"/>
    <property type="match status" value="1"/>
</dbReference>
<dbReference type="SUPFAM" id="SSF54292">
    <property type="entry name" value="2Fe-2S ferredoxin-like"/>
    <property type="match status" value="1"/>
</dbReference>
<evidence type="ECO:0000256" key="6">
    <source>
        <dbReference type="ARBA" id="ARBA00034078"/>
    </source>
</evidence>
<proteinExistence type="inferred from homology"/>
<dbReference type="PROSITE" id="PS51085">
    <property type="entry name" value="2FE2S_FER_2"/>
    <property type="match status" value="1"/>
</dbReference>
<dbReference type="InterPro" id="IPR012675">
    <property type="entry name" value="Beta-grasp_dom_sf"/>
</dbReference>
<reference evidence="8" key="1">
    <citation type="submission" date="2018-05" db="EMBL/GenBank/DDBJ databases">
        <authorList>
            <person name="Lanie J.A."/>
            <person name="Ng W.-L."/>
            <person name="Kazmierczak K.M."/>
            <person name="Andrzejewski T.M."/>
            <person name="Davidsen T.M."/>
            <person name="Wayne K.J."/>
            <person name="Tettelin H."/>
            <person name="Glass J.I."/>
            <person name="Rusch D."/>
            <person name="Podicherti R."/>
            <person name="Tsui H.-C.T."/>
            <person name="Winkler M.E."/>
        </authorList>
    </citation>
    <scope>NUCLEOTIDE SEQUENCE</scope>
</reference>
<comment type="cofactor">
    <cofactor evidence="6">
        <name>[2Fe-2S] cluster</name>
        <dbReference type="ChEBI" id="CHEBI:190135"/>
    </cofactor>
</comment>
<keyword evidence="4" id="KW-0408">Iron</keyword>
<dbReference type="InterPro" id="IPR001055">
    <property type="entry name" value="Adrenodoxin-like"/>
</dbReference>
<dbReference type="GO" id="GO:0051537">
    <property type="term" value="F:2 iron, 2 sulfur cluster binding"/>
    <property type="evidence" value="ECO:0007669"/>
    <property type="project" value="UniProtKB-KW"/>
</dbReference>
<keyword evidence="2" id="KW-0001">2Fe-2S</keyword>
<evidence type="ECO:0000313" key="8">
    <source>
        <dbReference type="EMBL" id="SVD28359.1"/>
    </source>
</evidence>